<name>A0AAE0BP35_9CHLO</name>
<comment type="caution">
    <text evidence="4">The sequence shown here is derived from an EMBL/GenBank/DDBJ whole genome shotgun (WGS) entry which is preliminary data.</text>
</comment>
<reference evidence="4 5" key="1">
    <citation type="journal article" date="2015" name="Genome Biol. Evol.">
        <title>Comparative Genomics of a Bacterivorous Green Alga Reveals Evolutionary Causalities and Consequences of Phago-Mixotrophic Mode of Nutrition.</title>
        <authorList>
            <person name="Burns J.A."/>
            <person name="Paasch A."/>
            <person name="Narechania A."/>
            <person name="Kim E."/>
        </authorList>
    </citation>
    <scope>NUCLEOTIDE SEQUENCE [LARGE SCALE GENOMIC DNA]</scope>
    <source>
        <strain evidence="4 5">PLY_AMNH</strain>
    </source>
</reference>
<evidence type="ECO:0000313" key="5">
    <source>
        <dbReference type="Proteomes" id="UP001190700"/>
    </source>
</evidence>
<dbReference type="SUPFAM" id="SSF48452">
    <property type="entry name" value="TPR-like"/>
    <property type="match status" value="1"/>
</dbReference>
<feature type="transmembrane region" description="Helical" evidence="3">
    <location>
        <begin position="12"/>
        <end position="35"/>
    </location>
</feature>
<evidence type="ECO:0000313" key="4">
    <source>
        <dbReference type="EMBL" id="KAK3240136.1"/>
    </source>
</evidence>
<gene>
    <name evidence="4" type="ORF">CYMTET_49992</name>
</gene>
<evidence type="ECO:0000256" key="1">
    <source>
        <dbReference type="ARBA" id="ARBA00022737"/>
    </source>
</evidence>
<keyword evidence="3" id="KW-1133">Transmembrane helix</keyword>
<dbReference type="PANTHER" id="PTHR44227:SF3">
    <property type="entry name" value="PROTEIN O-MANNOSYL-TRANSFERASE TMTC4"/>
    <property type="match status" value="1"/>
</dbReference>
<protein>
    <recommendedName>
        <fullName evidence="6">Tetratricopeptide repeat protein</fullName>
    </recommendedName>
</protein>
<dbReference type="Gene3D" id="1.25.40.10">
    <property type="entry name" value="Tetratricopeptide repeat domain"/>
    <property type="match status" value="1"/>
</dbReference>
<sequence>MQSTINNAFAVAMVAFACFSTRLGAVIILAGLGMLSKEQTMQRGRQWKTPEDLYMSGVAVNPWSYKLHYSLATALGEKQDAAGMYAELQEALALEPGYIPSLRNAGLTTRNLGRHAEAKQYQTKALAAIKRAPADDPYTTPAQVAAAHNDMVSFLLPRAKERLVGLADKRNDAVAGLANKSGATGNQAVQKAGNKVLGCGGLCQGVIEAELGDVNAARAHFLLAVKADPNHEAAKNLRLLRG</sequence>
<keyword evidence="3" id="KW-0472">Membrane</keyword>
<dbReference type="InterPro" id="IPR011990">
    <property type="entry name" value="TPR-like_helical_dom_sf"/>
</dbReference>
<keyword evidence="2" id="KW-0802">TPR repeat</keyword>
<keyword evidence="5" id="KW-1185">Reference proteome</keyword>
<dbReference type="InterPro" id="IPR019734">
    <property type="entry name" value="TPR_rpt"/>
</dbReference>
<dbReference type="Pfam" id="PF13181">
    <property type="entry name" value="TPR_8"/>
    <property type="match status" value="2"/>
</dbReference>
<dbReference type="Proteomes" id="UP001190700">
    <property type="component" value="Unassembled WGS sequence"/>
</dbReference>
<dbReference type="AlphaFoldDB" id="A0AAE0BP35"/>
<evidence type="ECO:0008006" key="6">
    <source>
        <dbReference type="Google" id="ProtNLM"/>
    </source>
</evidence>
<organism evidence="4 5">
    <name type="scientific">Cymbomonas tetramitiformis</name>
    <dbReference type="NCBI Taxonomy" id="36881"/>
    <lineage>
        <taxon>Eukaryota</taxon>
        <taxon>Viridiplantae</taxon>
        <taxon>Chlorophyta</taxon>
        <taxon>Pyramimonadophyceae</taxon>
        <taxon>Pyramimonadales</taxon>
        <taxon>Pyramimonadaceae</taxon>
        <taxon>Cymbomonas</taxon>
    </lineage>
</organism>
<dbReference type="InterPro" id="IPR052346">
    <property type="entry name" value="O-mannosyl-transferase_TMTC"/>
</dbReference>
<keyword evidence="1" id="KW-0677">Repeat</keyword>
<dbReference type="PANTHER" id="PTHR44227">
    <property type="match status" value="1"/>
</dbReference>
<evidence type="ECO:0000256" key="3">
    <source>
        <dbReference type="SAM" id="Phobius"/>
    </source>
</evidence>
<dbReference type="EMBL" id="LGRX02033731">
    <property type="protein sequence ID" value="KAK3240136.1"/>
    <property type="molecule type" value="Genomic_DNA"/>
</dbReference>
<keyword evidence="3" id="KW-0812">Transmembrane</keyword>
<proteinExistence type="predicted"/>
<accession>A0AAE0BP35</accession>
<evidence type="ECO:0000256" key="2">
    <source>
        <dbReference type="ARBA" id="ARBA00022803"/>
    </source>
</evidence>